<dbReference type="GO" id="GO:0016616">
    <property type="term" value="F:oxidoreductase activity, acting on the CH-OH group of donors, NAD or NADP as acceptor"/>
    <property type="evidence" value="ECO:0007669"/>
    <property type="project" value="TreeGrafter"/>
</dbReference>
<dbReference type="PANTHER" id="PTHR10366">
    <property type="entry name" value="NAD DEPENDENT EPIMERASE/DEHYDRATASE"/>
    <property type="match status" value="1"/>
</dbReference>
<reference evidence="4" key="1">
    <citation type="submission" date="2023-07" db="EMBL/GenBank/DDBJ databases">
        <authorList>
            <consortium name="AG Swart"/>
            <person name="Singh M."/>
            <person name="Singh A."/>
            <person name="Seah K."/>
            <person name="Emmerich C."/>
        </authorList>
    </citation>
    <scope>NUCLEOTIDE SEQUENCE</scope>
    <source>
        <strain evidence="4">DP1</strain>
    </source>
</reference>
<dbReference type="SUPFAM" id="SSF51735">
    <property type="entry name" value="NAD(P)-binding Rossmann-fold domains"/>
    <property type="match status" value="1"/>
</dbReference>
<dbReference type="InterPro" id="IPR036291">
    <property type="entry name" value="NAD(P)-bd_dom_sf"/>
</dbReference>
<evidence type="ECO:0000259" key="3">
    <source>
        <dbReference type="Pfam" id="PF01370"/>
    </source>
</evidence>
<accession>A0AAD1XH89</accession>
<dbReference type="Gene3D" id="3.40.50.720">
    <property type="entry name" value="NAD(P)-binding Rossmann-like Domain"/>
    <property type="match status" value="1"/>
</dbReference>
<evidence type="ECO:0000256" key="1">
    <source>
        <dbReference type="ARBA" id="ARBA00023002"/>
    </source>
</evidence>
<dbReference type="Pfam" id="PF01370">
    <property type="entry name" value="Epimerase"/>
    <property type="match status" value="1"/>
</dbReference>
<dbReference type="InterPro" id="IPR050425">
    <property type="entry name" value="NAD(P)_dehydrat-like"/>
</dbReference>
<dbReference type="PANTHER" id="PTHR10366:SF564">
    <property type="entry name" value="STEROL-4-ALPHA-CARBOXYLATE 3-DEHYDROGENASE, DECARBOXYLATING"/>
    <property type="match status" value="1"/>
</dbReference>
<evidence type="ECO:0000313" key="5">
    <source>
        <dbReference type="Proteomes" id="UP001295684"/>
    </source>
</evidence>
<protein>
    <recommendedName>
        <fullName evidence="3">NAD-dependent epimerase/dehydratase domain-containing protein</fullName>
    </recommendedName>
</protein>
<dbReference type="AlphaFoldDB" id="A0AAD1XH89"/>
<gene>
    <name evidence="4" type="ORF">ECRASSUSDP1_LOCUS14017</name>
</gene>
<dbReference type="EMBL" id="CAMPGE010013983">
    <property type="protein sequence ID" value="CAI2372686.1"/>
    <property type="molecule type" value="Genomic_DNA"/>
</dbReference>
<dbReference type="InterPro" id="IPR001509">
    <property type="entry name" value="Epimerase_deHydtase"/>
</dbReference>
<evidence type="ECO:0000313" key="4">
    <source>
        <dbReference type="EMBL" id="CAI2372686.1"/>
    </source>
</evidence>
<dbReference type="Proteomes" id="UP001295684">
    <property type="component" value="Unassembled WGS sequence"/>
</dbReference>
<proteinExistence type="inferred from homology"/>
<feature type="domain" description="NAD-dependent epimerase/dehydratase" evidence="3">
    <location>
        <begin position="11"/>
        <end position="256"/>
    </location>
</feature>
<organism evidence="4 5">
    <name type="scientific">Euplotes crassus</name>
    <dbReference type="NCBI Taxonomy" id="5936"/>
    <lineage>
        <taxon>Eukaryota</taxon>
        <taxon>Sar</taxon>
        <taxon>Alveolata</taxon>
        <taxon>Ciliophora</taxon>
        <taxon>Intramacronucleata</taxon>
        <taxon>Spirotrichea</taxon>
        <taxon>Hypotrichia</taxon>
        <taxon>Euplotida</taxon>
        <taxon>Euplotidae</taxon>
        <taxon>Moneuplotes</taxon>
    </lineage>
</organism>
<evidence type="ECO:0000256" key="2">
    <source>
        <dbReference type="ARBA" id="ARBA00023445"/>
    </source>
</evidence>
<keyword evidence="5" id="KW-1185">Reference proteome</keyword>
<comment type="caution">
    <text evidence="4">The sequence shown here is derived from an EMBL/GenBank/DDBJ whole genome shotgun (WGS) entry which is preliminary data.</text>
</comment>
<sequence length="352" mass="39109">MESYGDKPLLLVTGASGYLGSWCVAKAVESGKYKVRGTVRDHTNKEKMDLLKQGYGELFDQIEFVSADIENAEAMKKAVEGVSYIIHVASPIVLATPKNAEKTVIQPAVEGTKNILEACVGSSVKKIVITSSALTAFDYSKGEGSTSDRTDFVAETKDHNPYYISKIRSEKFAYDFMDKLPAKDKTFELVCILPSVITGKLKLPIAGGVIATFMKMAVEGKLSSLPKIYYGHVDVQDCADAHLNALEYGKDGGRYVLSSETYKFSKFAEVIKEEFEPKGYKVKVSELSKCTLWMASWFNVDAKNYLSHWDIKCTIDGSKEAEELKFEYKPMKESVVEMVQGMIDMGFIKKPE</sequence>
<comment type="similarity">
    <text evidence="2">Belongs to the NAD(P)-dependent epimerase/dehydratase family. Dihydroflavonol-4-reductase subfamily.</text>
</comment>
<keyword evidence="1" id="KW-0560">Oxidoreductase</keyword>
<name>A0AAD1XH89_EUPCR</name>